<evidence type="ECO:0000313" key="2">
    <source>
        <dbReference type="EMBL" id="CAD9717749.1"/>
    </source>
</evidence>
<feature type="compositionally biased region" description="Basic and acidic residues" evidence="1">
    <location>
        <begin position="1"/>
        <end position="10"/>
    </location>
</feature>
<gene>
    <name evidence="2" type="ORF">CPRI1469_LOCUS6611</name>
</gene>
<sequence>MPPDVEDVHSPHSGASQELPVLQKSTNRWRIVPRRARPPVQKHEVPRRAGLFQIPRHLVRIKIKLDPVARLVAAIPTLSILLSHPRPSVPQVPQVPQVARSSPVFSVCRPVPLAFFPPQPPQPRKRRPDGEQCSAPYCLCFGVSVMGKGVKFAVGDNDSSKSLDKFKPPEGFVRVKPKALDGELNLNLNSGHGDKELVVIQVPDKDVDLLRINGKVLELESASVGGLRGTLDVGAGEEYAIRQEDEVYASQFHALMPAGDKYLKVEPAKHMLVLTRALRKPAGASAPSKGVVKTEGKAKKEGKSGTKKKSKKKKRDK</sequence>
<name>A0A7S2X0C2_9CHLO</name>
<reference evidence="2" key="1">
    <citation type="submission" date="2021-01" db="EMBL/GenBank/DDBJ databases">
        <authorList>
            <person name="Corre E."/>
            <person name="Pelletier E."/>
            <person name="Niang G."/>
            <person name="Scheremetjew M."/>
            <person name="Finn R."/>
            <person name="Kale V."/>
            <person name="Holt S."/>
            <person name="Cochrane G."/>
            <person name="Meng A."/>
            <person name="Brown T."/>
            <person name="Cohen L."/>
        </authorList>
    </citation>
    <scope>NUCLEOTIDE SEQUENCE</scope>
    <source>
        <strain evidence="2">CCMP1205</strain>
    </source>
</reference>
<feature type="region of interest" description="Disordered" evidence="1">
    <location>
        <begin position="1"/>
        <end position="20"/>
    </location>
</feature>
<feature type="region of interest" description="Disordered" evidence="1">
    <location>
        <begin position="278"/>
        <end position="317"/>
    </location>
</feature>
<organism evidence="2">
    <name type="scientific">Chloropicon primus</name>
    <dbReference type="NCBI Taxonomy" id="1764295"/>
    <lineage>
        <taxon>Eukaryota</taxon>
        <taxon>Viridiplantae</taxon>
        <taxon>Chlorophyta</taxon>
        <taxon>Chloropicophyceae</taxon>
        <taxon>Chloropicales</taxon>
        <taxon>Chloropicaceae</taxon>
        <taxon>Chloropicon</taxon>
    </lineage>
</organism>
<accession>A0A7S2X0C2</accession>
<evidence type="ECO:0000256" key="1">
    <source>
        <dbReference type="SAM" id="MobiDB-lite"/>
    </source>
</evidence>
<feature type="compositionally biased region" description="Basic and acidic residues" evidence="1">
    <location>
        <begin position="292"/>
        <end position="304"/>
    </location>
</feature>
<protein>
    <submittedName>
        <fullName evidence="2">Uncharacterized protein</fullName>
    </submittedName>
</protein>
<proteinExistence type="predicted"/>
<feature type="compositionally biased region" description="Basic residues" evidence="1">
    <location>
        <begin position="305"/>
        <end position="317"/>
    </location>
</feature>
<dbReference type="EMBL" id="HBHL01009890">
    <property type="protein sequence ID" value="CAD9717749.1"/>
    <property type="molecule type" value="Transcribed_RNA"/>
</dbReference>
<dbReference type="AlphaFoldDB" id="A0A7S2X0C2"/>